<dbReference type="PANTHER" id="PTHR11439:SF509">
    <property type="entry name" value="RNA-DIRECTED DNA POLYMERASE"/>
    <property type="match status" value="1"/>
</dbReference>
<organism evidence="3">
    <name type="scientific">Tanacetum cinerariifolium</name>
    <name type="common">Dalmatian daisy</name>
    <name type="synonym">Chrysanthemum cinerariifolium</name>
    <dbReference type="NCBI Taxonomy" id="118510"/>
    <lineage>
        <taxon>Eukaryota</taxon>
        <taxon>Viridiplantae</taxon>
        <taxon>Streptophyta</taxon>
        <taxon>Embryophyta</taxon>
        <taxon>Tracheophyta</taxon>
        <taxon>Spermatophyta</taxon>
        <taxon>Magnoliopsida</taxon>
        <taxon>eudicotyledons</taxon>
        <taxon>Gunneridae</taxon>
        <taxon>Pentapetalae</taxon>
        <taxon>asterids</taxon>
        <taxon>campanulids</taxon>
        <taxon>Asterales</taxon>
        <taxon>Asteraceae</taxon>
        <taxon>Asteroideae</taxon>
        <taxon>Anthemideae</taxon>
        <taxon>Anthemidinae</taxon>
        <taxon>Tanacetum</taxon>
    </lineage>
</organism>
<protein>
    <recommendedName>
        <fullName evidence="2">Reverse transcriptase Ty1/copia-type domain-containing protein</fullName>
    </recommendedName>
</protein>
<name>A0A699IF98_TANCI</name>
<proteinExistence type="predicted"/>
<comment type="caution">
    <text evidence="3">The sequence shown here is derived from an EMBL/GenBank/DDBJ whole genome shotgun (WGS) entry which is preliminary data.</text>
</comment>
<evidence type="ECO:0000256" key="1">
    <source>
        <dbReference type="SAM" id="MobiDB-lite"/>
    </source>
</evidence>
<dbReference type="InterPro" id="IPR043502">
    <property type="entry name" value="DNA/RNA_pol_sf"/>
</dbReference>
<accession>A0A699IF98</accession>
<dbReference type="SUPFAM" id="SSF56672">
    <property type="entry name" value="DNA/RNA polymerases"/>
    <property type="match status" value="1"/>
</dbReference>
<evidence type="ECO:0000259" key="2">
    <source>
        <dbReference type="Pfam" id="PF07727"/>
    </source>
</evidence>
<dbReference type="Pfam" id="PF07727">
    <property type="entry name" value="RVT_2"/>
    <property type="match status" value="1"/>
</dbReference>
<gene>
    <name evidence="3" type="ORF">Tci_526876</name>
</gene>
<dbReference type="PANTHER" id="PTHR11439">
    <property type="entry name" value="GAG-POL-RELATED RETROTRANSPOSON"/>
    <property type="match status" value="1"/>
</dbReference>
<dbReference type="CDD" id="cd09272">
    <property type="entry name" value="RNase_HI_RT_Ty1"/>
    <property type="match status" value="1"/>
</dbReference>
<dbReference type="EMBL" id="BKCJ010292513">
    <property type="protein sequence ID" value="GEZ54903.1"/>
    <property type="molecule type" value="Genomic_DNA"/>
</dbReference>
<sequence>MLFGPLYDEFFNAGSNPSTNIQSTSAPSTHTNVNAEEINNDQAEEGEHIPDDEFTNPLYHPLEQVHGNPSRPVQTRRQLATDPEMSKGYAQEEGIDFEESFASVARLEAVRIFIAYAAHKSFLIFQMDVKTTFLNCPLKEEVYVAQPDGFVDPDHPEKVYRLRKALYGLNQAPRAWYDKFLKFLTSKGFTKGLQIHQSPSGIFINQAKYTLEILYKHGMDKGQSIGTPMATKPKLDADLSGNPVDQTDYRSKIGSLMYLTSSRLDIVQAGSSLELTAFSDADHVGCIDSRKSTSGGIQFLGDKLVRWMSKKQNCTAMSSAEAEYVALSASCAQVITEYQLADMFTKSLPEDRFKYLVRRIGRRCLTSVELEILEKEST</sequence>
<feature type="region of interest" description="Disordered" evidence="1">
    <location>
        <begin position="63"/>
        <end position="82"/>
    </location>
</feature>
<dbReference type="InterPro" id="IPR013103">
    <property type="entry name" value="RVT_2"/>
</dbReference>
<evidence type="ECO:0000313" key="3">
    <source>
        <dbReference type="EMBL" id="GEZ54903.1"/>
    </source>
</evidence>
<reference evidence="3" key="1">
    <citation type="journal article" date="2019" name="Sci. Rep.">
        <title>Draft genome of Tanacetum cinerariifolium, the natural source of mosquito coil.</title>
        <authorList>
            <person name="Yamashiro T."/>
            <person name="Shiraishi A."/>
            <person name="Satake H."/>
            <person name="Nakayama K."/>
        </authorList>
    </citation>
    <scope>NUCLEOTIDE SEQUENCE</scope>
</reference>
<dbReference type="AlphaFoldDB" id="A0A699IF98"/>
<feature type="domain" description="Reverse transcriptase Ty1/copia-type" evidence="2">
    <location>
        <begin position="86"/>
        <end position="191"/>
    </location>
</feature>